<name>A0A1R0H5E6_9FUNG</name>
<evidence type="ECO:0000313" key="2">
    <source>
        <dbReference type="EMBL" id="OLY84343.1"/>
    </source>
</evidence>
<gene>
    <name evidence="2" type="ORF">AYI68_g1496</name>
</gene>
<dbReference type="STRING" id="133383.A0A1R0H5E6"/>
<evidence type="ECO:0000259" key="1">
    <source>
        <dbReference type="Pfam" id="PF03732"/>
    </source>
</evidence>
<dbReference type="PANTHER" id="PTHR15503">
    <property type="entry name" value="LDOC1 RELATED"/>
    <property type="match status" value="1"/>
</dbReference>
<protein>
    <submittedName>
        <fullName evidence="2">Retrotransposon-derived protein PEG10</fullName>
    </submittedName>
</protein>
<dbReference type="OrthoDB" id="3363185at2759"/>
<organism evidence="2 3">
    <name type="scientific">Smittium mucronatum</name>
    <dbReference type="NCBI Taxonomy" id="133383"/>
    <lineage>
        <taxon>Eukaryota</taxon>
        <taxon>Fungi</taxon>
        <taxon>Fungi incertae sedis</taxon>
        <taxon>Zoopagomycota</taxon>
        <taxon>Kickxellomycotina</taxon>
        <taxon>Harpellomycetes</taxon>
        <taxon>Harpellales</taxon>
        <taxon>Legeriomycetaceae</taxon>
        <taxon>Smittium</taxon>
    </lineage>
</organism>
<sequence>MSLYFWAIPEVFNEERNRIFYIGVHLSDPASSFPLFVQEFFRKFSDPSNRIQALGQIRKLSQGARSVAAYAAEFRTLARDSGYDQLALVDQFLRGLYDNVMNFMIMNDLPETLESNIDIALRIENRLSSRNMLRQNHSDYSSHAYQRHYPRLQVSTAVNIHHPQMQNTDQESTSSNSGYAQMEIDAITSRFHPSLSAEEKQRLVNLIYAYNVGNRDTLFLIVPRNLPREKADPSS</sequence>
<proteinExistence type="predicted"/>
<reference evidence="2 3" key="1">
    <citation type="journal article" date="2016" name="Mol. Biol. Evol.">
        <title>Genome-Wide Survey of Gut Fungi (Harpellales) Reveals the First Horizontally Transferred Ubiquitin Gene from a Mosquito Host.</title>
        <authorList>
            <person name="Wang Y."/>
            <person name="White M.M."/>
            <person name="Kvist S."/>
            <person name="Moncalvo J.M."/>
        </authorList>
    </citation>
    <scope>NUCLEOTIDE SEQUENCE [LARGE SCALE GENOMIC DNA]</scope>
    <source>
        <strain evidence="2 3">ALG-7-W6</strain>
    </source>
</reference>
<dbReference type="Proteomes" id="UP000187455">
    <property type="component" value="Unassembled WGS sequence"/>
</dbReference>
<keyword evidence="3" id="KW-1185">Reference proteome</keyword>
<accession>A0A1R0H5E6</accession>
<dbReference type="AlphaFoldDB" id="A0A1R0H5E6"/>
<feature type="domain" description="Retrotransposon gag" evidence="1">
    <location>
        <begin position="30"/>
        <end position="97"/>
    </location>
</feature>
<comment type="caution">
    <text evidence="2">The sequence shown here is derived from an EMBL/GenBank/DDBJ whole genome shotgun (WGS) entry which is preliminary data.</text>
</comment>
<dbReference type="Pfam" id="PF03732">
    <property type="entry name" value="Retrotrans_gag"/>
    <property type="match status" value="1"/>
</dbReference>
<dbReference type="InterPro" id="IPR032567">
    <property type="entry name" value="RTL1-rel"/>
</dbReference>
<dbReference type="EMBL" id="LSSL01000535">
    <property type="protein sequence ID" value="OLY84343.1"/>
    <property type="molecule type" value="Genomic_DNA"/>
</dbReference>
<dbReference type="InterPro" id="IPR005162">
    <property type="entry name" value="Retrotrans_gag_dom"/>
</dbReference>
<dbReference type="PANTHER" id="PTHR15503:SF36">
    <property type="entry name" value="RETROTRANSPOSON GAG-LIKE PROTEIN 5"/>
    <property type="match status" value="1"/>
</dbReference>
<evidence type="ECO:0000313" key="3">
    <source>
        <dbReference type="Proteomes" id="UP000187455"/>
    </source>
</evidence>